<dbReference type="eggNOG" id="COG0135">
    <property type="taxonomic scope" value="Bacteria"/>
</dbReference>
<evidence type="ECO:0000256" key="3">
    <source>
        <dbReference type="ARBA" id="ARBA00012572"/>
    </source>
</evidence>
<gene>
    <name evidence="9" type="primary">trpF</name>
    <name evidence="11" type="ORF">D779_2118</name>
</gene>
<name>W9VFV3_9GAMM</name>
<reference evidence="11 12" key="1">
    <citation type="submission" date="2012-11" db="EMBL/GenBank/DDBJ databases">
        <title>Genome assembly of Thiorhodococcus sp. AK35.</title>
        <authorList>
            <person name="Nupur N."/>
            <person name="Khatri I."/>
            <person name="Subramanian S."/>
            <person name="Pinnaka A."/>
        </authorList>
    </citation>
    <scope>NUCLEOTIDE SEQUENCE [LARGE SCALE GENOMIC DNA]</scope>
    <source>
        <strain evidence="11 12">AK35</strain>
    </source>
</reference>
<proteinExistence type="inferred from homology"/>
<comment type="similarity">
    <text evidence="9">Belongs to the TrpF family.</text>
</comment>
<keyword evidence="6 9" id="KW-0822">Tryptophan biosynthesis</keyword>
<accession>W9VFV3</accession>
<protein>
    <recommendedName>
        <fullName evidence="4 9">N-(5'-phosphoribosyl)anthranilate isomerase</fullName>
        <shortName evidence="9">PRAI</shortName>
        <ecNumber evidence="3 9">5.3.1.24</ecNumber>
    </recommendedName>
</protein>
<evidence type="ECO:0000256" key="7">
    <source>
        <dbReference type="ARBA" id="ARBA00023141"/>
    </source>
</evidence>
<evidence type="ECO:0000259" key="10">
    <source>
        <dbReference type="Pfam" id="PF00697"/>
    </source>
</evidence>
<dbReference type="CDD" id="cd00405">
    <property type="entry name" value="PRAI"/>
    <property type="match status" value="1"/>
</dbReference>
<evidence type="ECO:0000256" key="5">
    <source>
        <dbReference type="ARBA" id="ARBA00022605"/>
    </source>
</evidence>
<keyword evidence="5 9" id="KW-0028">Amino-acid biosynthesis</keyword>
<dbReference type="InterPro" id="IPR001240">
    <property type="entry name" value="PRAI_dom"/>
</dbReference>
<dbReference type="Gene3D" id="3.20.20.70">
    <property type="entry name" value="Aldolase class I"/>
    <property type="match status" value="1"/>
</dbReference>
<feature type="domain" description="N-(5'phosphoribosyl) anthranilate isomerase (PRAI)" evidence="10">
    <location>
        <begin position="44"/>
        <end position="249"/>
    </location>
</feature>
<dbReference type="GO" id="GO:0000162">
    <property type="term" value="P:L-tryptophan biosynthetic process"/>
    <property type="evidence" value="ECO:0007669"/>
    <property type="project" value="UniProtKB-UniRule"/>
</dbReference>
<dbReference type="UniPathway" id="UPA00035">
    <property type="reaction ID" value="UER00042"/>
</dbReference>
<dbReference type="AlphaFoldDB" id="W9VFV3"/>
<comment type="caution">
    <text evidence="11">The sequence shown here is derived from an EMBL/GenBank/DDBJ whole genome shotgun (WGS) entry which is preliminary data.</text>
</comment>
<sequence length="256" mass="27431">MKARLRPQSFFASFQRVLKSWRGAVWVALAKALINGNSLMTRVKVCCIGSIEEALLAIRCGASALGFVSEMPSGPGVISEDLIGEIVAEVPPAIATFLLTSRTDPDDIVDQQKRTGANTLQLCDRLPRGVHERIRKALPGVDLVQVIHVTDENSVEEALETGREVDAILLDSGNQSLQVKELGGTGRTHDWSLSAEIVKRSGVPVFLAGGLNSENVNLAIEQVRPFGVDLCTGVRTAGALDEEKLGAFMAAVRFAA</sequence>
<dbReference type="InterPro" id="IPR013785">
    <property type="entry name" value="Aldolase_TIM"/>
</dbReference>
<evidence type="ECO:0000256" key="6">
    <source>
        <dbReference type="ARBA" id="ARBA00022822"/>
    </source>
</evidence>
<evidence type="ECO:0000256" key="9">
    <source>
        <dbReference type="HAMAP-Rule" id="MF_00135"/>
    </source>
</evidence>
<dbReference type="HAMAP" id="MF_00135">
    <property type="entry name" value="PRAI"/>
    <property type="match status" value="1"/>
</dbReference>
<dbReference type="PATRIC" id="fig|1249627.3.peg.2437"/>
<keyword evidence="7 9" id="KW-0057">Aromatic amino acid biosynthesis</keyword>
<dbReference type="EMBL" id="AONC01000035">
    <property type="protein sequence ID" value="EXJ14912.1"/>
    <property type="molecule type" value="Genomic_DNA"/>
</dbReference>
<evidence type="ECO:0000256" key="2">
    <source>
        <dbReference type="ARBA" id="ARBA00004664"/>
    </source>
</evidence>
<dbReference type="PANTHER" id="PTHR42894:SF1">
    <property type="entry name" value="N-(5'-PHOSPHORIBOSYL)ANTHRANILATE ISOMERASE"/>
    <property type="match status" value="1"/>
</dbReference>
<evidence type="ECO:0000313" key="12">
    <source>
        <dbReference type="Proteomes" id="UP000019460"/>
    </source>
</evidence>
<evidence type="ECO:0000256" key="8">
    <source>
        <dbReference type="ARBA" id="ARBA00023235"/>
    </source>
</evidence>
<organism evidence="11 12">
    <name type="scientific">Imhoffiella purpurea</name>
    <dbReference type="NCBI Taxonomy" id="1249627"/>
    <lineage>
        <taxon>Bacteria</taxon>
        <taxon>Pseudomonadati</taxon>
        <taxon>Pseudomonadota</taxon>
        <taxon>Gammaproteobacteria</taxon>
        <taxon>Chromatiales</taxon>
        <taxon>Chromatiaceae</taxon>
        <taxon>Imhoffiella</taxon>
    </lineage>
</organism>
<keyword evidence="8 9" id="KW-0413">Isomerase</keyword>
<dbReference type="Pfam" id="PF00697">
    <property type="entry name" value="PRAI"/>
    <property type="match status" value="1"/>
</dbReference>
<dbReference type="Proteomes" id="UP000019460">
    <property type="component" value="Unassembled WGS sequence"/>
</dbReference>
<dbReference type="EC" id="5.3.1.24" evidence="3 9"/>
<keyword evidence="12" id="KW-1185">Reference proteome</keyword>
<dbReference type="STRING" id="1249627.D779_2118"/>
<comment type="pathway">
    <text evidence="2 9">Amino-acid biosynthesis; L-tryptophan biosynthesis; L-tryptophan from chorismate: step 3/5.</text>
</comment>
<dbReference type="InterPro" id="IPR044643">
    <property type="entry name" value="TrpF_fam"/>
</dbReference>
<evidence type="ECO:0000256" key="1">
    <source>
        <dbReference type="ARBA" id="ARBA00001164"/>
    </source>
</evidence>
<dbReference type="SUPFAM" id="SSF51366">
    <property type="entry name" value="Ribulose-phoshate binding barrel"/>
    <property type="match status" value="1"/>
</dbReference>
<comment type="catalytic activity">
    <reaction evidence="1 9">
        <text>N-(5-phospho-beta-D-ribosyl)anthranilate = 1-(2-carboxyphenylamino)-1-deoxy-D-ribulose 5-phosphate</text>
        <dbReference type="Rhea" id="RHEA:21540"/>
        <dbReference type="ChEBI" id="CHEBI:18277"/>
        <dbReference type="ChEBI" id="CHEBI:58613"/>
        <dbReference type="EC" id="5.3.1.24"/>
    </reaction>
</comment>
<evidence type="ECO:0000313" key="11">
    <source>
        <dbReference type="EMBL" id="EXJ14912.1"/>
    </source>
</evidence>
<dbReference type="GO" id="GO:0004640">
    <property type="term" value="F:phosphoribosylanthranilate isomerase activity"/>
    <property type="evidence" value="ECO:0007669"/>
    <property type="project" value="UniProtKB-UniRule"/>
</dbReference>
<dbReference type="PANTHER" id="PTHR42894">
    <property type="entry name" value="N-(5'-PHOSPHORIBOSYL)ANTHRANILATE ISOMERASE"/>
    <property type="match status" value="1"/>
</dbReference>
<evidence type="ECO:0000256" key="4">
    <source>
        <dbReference type="ARBA" id="ARBA00022272"/>
    </source>
</evidence>
<dbReference type="InterPro" id="IPR011060">
    <property type="entry name" value="RibuloseP-bd_barrel"/>
</dbReference>